<evidence type="ECO:0000313" key="3">
    <source>
        <dbReference type="Proteomes" id="UP000077255"/>
    </source>
</evidence>
<dbReference type="STRING" id="445710.ATSB10_11860"/>
<evidence type="ECO:0000256" key="1">
    <source>
        <dbReference type="SAM" id="MobiDB-lite"/>
    </source>
</evidence>
<dbReference type="EMBL" id="CP014841">
    <property type="protein sequence ID" value="AND68640.1"/>
    <property type="molecule type" value="Genomic_DNA"/>
</dbReference>
<organism evidence="2 3">
    <name type="scientific">Dyella thiooxydans</name>
    <dbReference type="NCBI Taxonomy" id="445710"/>
    <lineage>
        <taxon>Bacteria</taxon>
        <taxon>Pseudomonadati</taxon>
        <taxon>Pseudomonadota</taxon>
        <taxon>Gammaproteobacteria</taxon>
        <taxon>Lysobacterales</taxon>
        <taxon>Rhodanobacteraceae</taxon>
        <taxon>Dyella</taxon>
    </lineage>
</organism>
<reference evidence="2 3" key="1">
    <citation type="submission" date="2016-02" db="EMBL/GenBank/DDBJ databases">
        <title>Complete genome sequencing and analysis of ATSB10, Dyella thiooxydans isolated from rhizosphere soil of sunflower (Helianthus annuus L.).</title>
        <authorList>
            <person name="Lee Y."/>
            <person name="Hwangbo K."/>
            <person name="Chung H."/>
            <person name="Yoo J."/>
            <person name="Kim K.Y."/>
            <person name="Sa T.M."/>
            <person name="Um Y."/>
            <person name="Madhaiyan M."/>
        </authorList>
    </citation>
    <scope>NUCLEOTIDE SEQUENCE [LARGE SCALE GENOMIC DNA]</scope>
    <source>
        <strain evidence="2 3">ATSB10</strain>
    </source>
</reference>
<gene>
    <name evidence="2" type="ORF">ATSB10_11860</name>
</gene>
<dbReference type="PATRIC" id="fig|445710.3.peg.1181"/>
<dbReference type="AlphaFoldDB" id="A0A160MZ95"/>
<sequence length="46" mass="5025">MSPSSTPGARASKHAVPPARHRTTLRGAEALRCISKAEAIGREWRR</sequence>
<accession>A0A160MZ95</accession>
<feature type="region of interest" description="Disordered" evidence="1">
    <location>
        <begin position="1"/>
        <end position="23"/>
    </location>
</feature>
<protein>
    <submittedName>
        <fullName evidence="2">Uncharacterized protein</fullName>
    </submittedName>
</protein>
<keyword evidence="3" id="KW-1185">Reference proteome</keyword>
<dbReference type="Proteomes" id="UP000077255">
    <property type="component" value="Chromosome"/>
</dbReference>
<dbReference type="KEGG" id="dtx:ATSB10_11860"/>
<proteinExistence type="predicted"/>
<evidence type="ECO:0000313" key="2">
    <source>
        <dbReference type="EMBL" id="AND68640.1"/>
    </source>
</evidence>
<name>A0A160MZ95_9GAMM</name>